<name>A0ABY4PWY5_9ACTN</name>
<sequence length="64" mass="6740">MPANVGDEVVMQDRASLTSRSGKITEVLGADGAPPYLVRFTDGSEQLVSPGPDIEIASTFTESE</sequence>
<dbReference type="Pfam" id="PF08940">
    <property type="entry name" value="DUF1918"/>
    <property type="match status" value="1"/>
</dbReference>
<accession>A0ABY4PWY5</accession>
<protein>
    <submittedName>
        <fullName evidence="2">DUF1918 domain-containing protein</fullName>
    </submittedName>
</protein>
<gene>
    <name evidence="2" type="ORF">M4V62_21040</name>
</gene>
<dbReference type="SUPFAM" id="SSF50118">
    <property type="entry name" value="Cell growth inhibitor/plasmid maintenance toxic component"/>
    <property type="match status" value="1"/>
</dbReference>
<proteinExistence type="predicted"/>
<keyword evidence="3" id="KW-1185">Reference proteome</keyword>
<evidence type="ECO:0000313" key="2">
    <source>
        <dbReference type="EMBL" id="UQT57388.1"/>
    </source>
</evidence>
<dbReference type="RefSeq" id="WP_249588796.1">
    <property type="nucleotide sequence ID" value="NZ_BAAAQL010000044.1"/>
</dbReference>
<evidence type="ECO:0000259" key="1">
    <source>
        <dbReference type="Pfam" id="PF08940"/>
    </source>
</evidence>
<dbReference type="EMBL" id="CP097289">
    <property type="protein sequence ID" value="UQT57388.1"/>
    <property type="molecule type" value="Genomic_DNA"/>
</dbReference>
<evidence type="ECO:0000313" key="3">
    <source>
        <dbReference type="Proteomes" id="UP000829992"/>
    </source>
</evidence>
<dbReference type="Gene3D" id="2.30.30.440">
    <property type="entry name" value="Domain of unknown function DUF1918"/>
    <property type="match status" value="1"/>
</dbReference>
<dbReference type="Proteomes" id="UP000829992">
    <property type="component" value="Chromosome"/>
</dbReference>
<dbReference type="InterPro" id="IPR015035">
    <property type="entry name" value="DUF1918"/>
</dbReference>
<organism evidence="2 3">
    <name type="scientific">Streptomyces durmitorensis</name>
    <dbReference type="NCBI Taxonomy" id="319947"/>
    <lineage>
        <taxon>Bacteria</taxon>
        <taxon>Bacillati</taxon>
        <taxon>Actinomycetota</taxon>
        <taxon>Actinomycetes</taxon>
        <taxon>Kitasatosporales</taxon>
        <taxon>Streptomycetaceae</taxon>
        <taxon>Streptomyces</taxon>
    </lineage>
</organism>
<feature type="domain" description="DUF1918" evidence="1">
    <location>
        <begin position="1"/>
        <end position="56"/>
    </location>
</feature>
<reference evidence="2 3" key="1">
    <citation type="submission" date="2022-05" db="EMBL/GenBank/DDBJ databases">
        <authorList>
            <person name="Zhou X."/>
            <person name="Li K."/>
            <person name="Man Y."/>
        </authorList>
    </citation>
    <scope>NUCLEOTIDE SEQUENCE [LARGE SCALE GENOMIC DNA]</scope>
    <source>
        <strain evidence="2 3">MS405</strain>
    </source>
</reference>